<organism evidence="11 12">
    <name type="scientific">Candidatus Tokpelaia hoelldobleri</name>
    <dbReference type="NCBI Taxonomy" id="1902579"/>
    <lineage>
        <taxon>Bacteria</taxon>
        <taxon>Pseudomonadati</taxon>
        <taxon>Pseudomonadota</taxon>
        <taxon>Alphaproteobacteria</taxon>
        <taxon>Hyphomicrobiales</taxon>
        <taxon>Candidatus Tokpelaia</taxon>
    </lineage>
</organism>
<accession>A0A1U9JTL5</accession>
<evidence type="ECO:0000256" key="7">
    <source>
        <dbReference type="ARBA" id="ARBA00022842"/>
    </source>
</evidence>
<dbReference type="GO" id="GO:0008033">
    <property type="term" value="P:tRNA processing"/>
    <property type="evidence" value="ECO:0007669"/>
    <property type="project" value="UniProtKB-KW"/>
</dbReference>
<evidence type="ECO:0000256" key="1">
    <source>
        <dbReference type="ARBA" id="ARBA00001946"/>
    </source>
</evidence>
<dbReference type="PANTHER" id="PTHR46173:SF1">
    <property type="entry name" value="CCA TRNA NUCLEOTIDYLTRANSFERASE 1, MITOCHONDRIAL"/>
    <property type="match status" value="1"/>
</dbReference>
<dbReference type="PANTHER" id="PTHR46173">
    <property type="entry name" value="CCA TRNA NUCLEOTIDYLTRANSFERASE 1, MITOCHONDRIAL"/>
    <property type="match status" value="1"/>
</dbReference>
<dbReference type="Pfam" id="PF12627">
    <property type="entry name" value="PolyA_pol_RNAbd"/>
    <property type="match status" value="1"/>
</dbReference>
<sequence>MKQFSRREAPWLFDSNLQALLQGLSMAGEEARVVGGAVRNTLFGLPVSDVDIATTCLPQETVDRVQALGFTAVPTGIKHGTITVVAKGHVFEVTTLRTDTLADGRHATVQFGRDWQDDAARRDFTVNALYADAQGKVYDEVGGLQDIAGHTIRFIGEAEDRIREDYLRILRFYRFFAWYGEGRPDAQGLKATAKLKAGLARLSAERIWAELKKLLAAPDPARALLWMRQAGVLTAILPESEKWGIDAIPALLAAEKVFDWPPDPLLRLQAIVPPTVKRMQELGRRLKLSNTEKKRLVHWAQSKPVALDSDALSLRKRLYREDPVAVRDRLRHGIAAENARGGDEKAARSLDKLCRDWQSPSFPLTGKDIGALGFQGVEIGVTLKKLEELWVESGFAMKKAALLAKLKK</sequence>
<dbReference type="InterPro" id="IPR032828">
    <property type="entry name" value="PolyA_RNA-bd"/>
</dbReference>
<keyword evidence="12" id="KW-1185">Reference proteome</keyword>
<proteinExistence type="inferred from homology"/>
<protein>
    <submittedName>
        <fullName evidence="11">Polynucleotide adenylyltransferase region</fullName>
    </submittedName>
</protein>
<evidence type="ECO:0000256" key="6">
    <source>
        <dbReference type="ARBA" id="ARBA00022741"/>
    </source>
</evidence>
<dbReference type="Pfam" id="PF01743">
    <property type="entry name" value="PolyA_pol"/>
    <property type="match status" value="1"/>
</dbReference>
<reference evidence="11 12" key="2">
    <citation type="journal article" date="2016" name="Sci. Rep.">
        <title>The genome of Rhizobiales bacteria in predatory ants reveals urease gene functions but no genes for nitrogen fixation.</title>
        <authorList>
            <person name="Neuvonen M.M."/>
            <person name="Tamarit D."/>
            <person name="Naslund K."/>
            <person name="Liebig J."/>
            <person name="Feldhaar H."/>
            <person name="Moran N.A."/>
            <person name="Guy L."/>
            <person name="Andersson S.G."/>
        </authorList>
    </citation>
    <scope>NUCLEOTIDE SEQUENCE [LARGE SCALE GENOMIC DNA]</scope>
    <source>
        <strain evidence="11 12">Hsal</strain>
    </source>
</reference>
<dbReference type="AlphaFoldDB" id="A0A1U9JTL5"/>
<comment type="similarity">
    <text evidence="8">Belongs to the tRNA nucleotidyltransferase/poly(A) polymerase family.</text>
</comment>
<keyword evidence="7" id="KW-0460">Magnesium</keyword>
<evidence type="ECO:0000259" key="10">
    <source>
        <dbReference type="Pfam" id="PF12627"/>
    </source>
</evidence>
<keyword evidence="3" id="KW-0819">tRNA processing</keyword>
<dbReference type="KEGG" id="thd:BHV28_04880"/>
<evidence type="ECO:0000313" key="11">
    <source>
        <dbReference type="EMBL" id="AQS41200.1"/>
    </source>
</evidence>
<dbReference type="EMBL" id="CP017315">
    <property type="protein sequence ID" value="AQS41200.1"/>
    <property type="molecule type" value="Genomic_DNA"/>
</dbReference>
<dbReference type="GO" id="GO:0000166">
    <property type="term" value="F:nucleotide binding"/>
    <property type="evidence" value="ECO:0007669"/>
    <property type="project" value="UniProtKB-KW"/>
</dbReference>
<dbReference type="Gene3D" id="1.10.3090.10">
    <property type="entry name" value="cca-adding enzyme, domain 2"/>
    <property type="match status" value="1"/>
</dbReference>
<dbReference type="SUPFAM" id="SSF81301">
    <property type="entry name" value="Nucleotidyltransferase"/>
    <property type="match status" value="1"/>
</dbReference>
<dbReference type="InterPro" id="IPR050264">
    <property type="entry name" value="Bact_CCA-adding_enz_type3_sf"/>
</dbReference>
<dbReference type="SUPFAM" id="SSF81891">
    <property type="entry name" value="Poly A polymerase C-terminal region-like"/>
    <property type="match status" value="1"/>
</dbReference>
<comment type="cofactor">
    <cofactor evidence="1">
        <name>Mg(2+)</name>
        <dbReference type="ChEBI" id="CHEBI:18420"/>
    </cofactor>
</comment>
<evidence type="ECO:0000256" key="3">
    <source>
        <dbReference type="ARBA" id="ARBA00022694"/>
    </source>
</evidence>
<reference evidence="11 12" key="1">
    <citation type="journal article" date="2010" name="Science">
        <title>Genomic comparison of the ants Camponotus floridanus and Harpegnathos saltator.</title>
        <authorList>
            <person name="Bonasio R."/>
            <person name="Zhang G."/>
            <person name="Ye C."/>
            <person name="Mutti N.S."/>
            <person name="Fang X."/>
            <person name="Qin N."/>
            <person name="Donahue G."/>
            <person name="Yang P."/>
            <person name="Li Q."/>
            <person name="Li C."/>
            <person name="Zhang P."/>
            <person name="Huang Z."/>
            <person name="Berger S.L."/>
            <person name="Reinberg D."/>
            <person name="Wang J."/>
            <person name="Liebig J."/>
        </authorList>
    </citation>
    <scope>NUCLEOTIDE SEQUENCE [LARGE SCALE GENOMIC DNA]</scope>
    <source>
        <strain evidence="11 12">Hsal</strain>
    </source>
</reference>
<evidence type="ECO:0000259" key="9">
    <source>
        <dbReference type="Pfam" id="PF01743"/>
    </source>
</evidence>
<keyword evidence="8" id="KW-0694">RNA-binding</keyword>
<feature type="domain" description="tRNA nucleotidyltransferase/poly(A) polymerase RNA and SrmB- binding" evidence="10">
    <location>
        <begin position="189"/>
        <end position="240"/>
    </location>
</feature>
<evidence type="ECO:0000256" key="5">
    <source>
        <dbReference type="ARBA" id="ARBA00022723"/>
    </source>
</evidence>
<evidence type="ECO:0000256" key="8">
    <source>
        <dbReference type="RuleBase" id="RU003953"/>
    </source>
</evidence>
<dbReference type="GO" id="GO:0046872">
    <property type="term" value="F:metal ion binding"/>
    <property type="evidence" value="ECO:0007669"/>
    <property type="project" value="UniProtKB-KW"/>
</dbReference>
<dbReference type="InterPro" id="IPR043519">
    <property type="entry name" value="NT_sf"/>
</dbReference>
<keyword evidence="5" id="KW-0479">Metal-binding</keyword>
<dbReference type="Proteomes" id="UP000188912">
    <property type="component" value="Chromosome"/>
</dbReference>
<dbReference type="Gene3D" id="3.30.460.10">
    <property type="entry name" value="Beta Polymerase, domain 2"/>
    <property type="match status" value="1"/>
</dbReference>
<evidence type="ECO:0000256" key="2">
    <source>
        <dbReference type="ARBA" id="ARBA00022679"/>
    </source>
</evidence>
<name>A0A1U9JTL5_9HYPH</name>
<evidence type="ECO:0000256" key="4">
    <source>
        <dbReference type="ARBA" id="ARBA00022695"/>
    </source>
</evidence>
<dbReference type="GO" id="GO:0016779">
    <property type="term" value="F:nucleotidyltransferase activity"/>
    <property type="evidence" value="ECO:0007669"/>
    <property type="project" value="UniProtKB-KW"/>
</dbReference>
<dbReference type="CDD" id="cd05398">
    <property type="entry name" value="NT_ClassII-CCAase"/>
    <property type="match status" value="1"/>
</dbReference>
<dbReference type="STRING" id="1902579.BHV28_04880"/>
<dbReference type="InterPro" id="IPR002646">
    <property type="entry name" value="PolA_pol_head_dom"/>
</dbReference>
<keyword evidence="4 11" id="KW-0548">Nucleotidyltransferase</keyword>
<dbReference type="GO" id="GO:0000049">
    <property type="term" value="F:tRNA binding"/>
    <property type="evidence" value="ECO:0007669"/>
    <property type="project" value="TreeGrafter"/>
</dbReference>
<keyword evidence="6" id="KW-0547">Nucleotide-binding</keyword>
<feature type="domain" description="Poly A polymerase head" evidence="9">
    <location>
        <begin position="31"/>
        <end position="153"/>
    </location>
</feature>
<gene>
    <name evidence="11" type="ORF">BHV28_04880</name>
</gene>
<keyword evidence="2 8" id="KW-0808">Transferase</keyword>
<evidence type="ECO:0000313" key="12">
    <source>
        <dbReference type="Proteomes" id="UP000188912"/>
    </source>
</evidence>